<sequence length="325" mass="35907">MEAENLRMTLGNGGCLRLRTSCITPRMSSGGGDEEKDVFALQLYSAFDLFPIINPCQVKQQAGQTFEEVKSVEVIAKNIDDADSSFSVGNSPLKSGLSVFERPSGTGGLGDGTPKSESALSQLCLDQSFTFSRYFTLHDSSITSLNQVILQSTDEITEKSLKSSDGSIVCEDFVSMVQAWLSKLKSGTCSEAFEAHNVYGLLFGKYTLDIACNATPLCLIRIRYKAMGIRLDYGNLAYLSYESRKFFQDVEKEFVVPSFGRTGITASNDLNEETLDALNKQDEFGVWEIFLPNNVDGSLAILHGSRVKMNTHLRKNRLEDVVDKR</sequence>
<dbReference type="GO" id="GO:0005829">
    <property type="term" value="C:cytosol"/>
    <property type="evidence" value="ECO:0007669"/>
    <property type="project" value="TreeGrafter"/>
</dbReference>
<evidence type="ECO:0000256" key="5">
    <source>
        <dbReference type="ARBA" id="ARBA00022642"/>
    </source>
</evidence>
<keyword evidence="3" id="KW-0597">Phosphoprotein</keyword>
<dbReference type="EC" id="6.3.4.21" evidence="2"/>
<comment type="caution">
    <text evidence="7">The sequence shown here is derived from an EMBL/GenBank/DDBJ whole genome shotgun (WGS) entry which is preliminary data.</text>
</comment>
<evidence type="ECO:0000256" key="1">
    <source>
        <dbReference type="ARBA" id="ARBA00004952"/>
    </source>
</evidence>
<evidence type="ECO:0000256" key="3">
    <source>
        <dbReference type="ARBA" id="ARBA00022553"/>
    </source>
</evidence>
<keyword evidence="5" id="KW-0662">Pyridine nucleotide biosynthesis</keyword>
<dbReference type="SUPFAM" id="SSF51690">
    <property type="entry name" value="Nicotinate/Quinolinate PRTase C-terminal domain-like"/>
    <property type="match status" value="1"/>
</dbReference>
<accession>A0A830B7Q2</accession>
<dbReference type="InterPro" id="IPR013785">
    <property type="entry name" value="Aldolase_TIM"/>
</dbReference>
<keyword evidence="7" id="KW-0328">Glycosyltransferase</keyword>
<dbReference type="AlphaFoldDB" id="A0A830B7Q2"/>
<dbReference type="PANTHER" id="PTHR11098:SF1">
    <property type="entry name" value="NICOTINATE PHOSPHORIBOSYLTRANSFERASE"/>
    <property type="match status" value="1"/>
</dbReference>
<comment type="pathway">
    <text evidence="1">Cofactor biosynthesis; NAD(+) biosynthesis; nicotinate D-ribonucleotide from nicotinate: step 1/1.</text>
</comment>
<protein>
    <recommendedName>
        <fullName evidence="2">nicotinate phosphoribosyltransferase</fullName>
        <ecNumber evidence="2">6.3.4.21</ecNumber>
    </recommendedName>
</protein>
<organism evidence="7 8">
    <name type="scientific">Phtheirospermum japonicum</name>
    <dbReference type="NCBI Taxonomy" id="374723"/>
    <lineage>
        <taxon>Eukaryota</taxon>
        <taxon>Viridiplantae</taxon>
        <taxon>Streptophyta</taxon>
        <taxon>Embryophyta</taxon>
        <taxon>Tracheophyta</taxon>
        <taxon>Spermatophyta</taxon>
        <taxon>Magnoliopsida</taxon>
        <taxon>eudicotyledons</taxon>
        <taxon>Gunneridae</taxon>
        <taxon>Pentapetalae</taxon>
        <taxon>asterids</taxon>
        <taxon>lamiids</taxon>
        <taxon>Lamiales</taxon>
        <taxon>Orobanchaceae</taxon>
        <taxon>Orobanchaceae incertae sedis</taxon>
        <taxon>Phtheirospermum</taxon>
    </lineage>
</organism>
<comment type="catalytic activity">
    <reaction evidence="6">
        <text>5-phospho-alpha-D-ribose 1-diphosphate + nicotinate + ATP + H2O = nicotinate beta-D-ribonucleotide + ADP + phosphate + diphosphate</text>
        <dbReference type="Rhea" id="RHEA:36163"/>
        <dbReference type="ChEBI" id="CHEBI:15377"/>
        <dbReference type="ChEBI" id="CHEBI:30616"/>
        <dbReference type="ChEBI" id="CHEBI:32544"/>
        <dbReference type="ChEBI" id="CHEBI:33019"/>
        <dbReference type="ChEBI" id="CHEBI:43474"/>
        <dbReference type="ChEBI" id="CHEBI:57502"/>
        <dbReference type="ChEBI" id="CHEBI:58017"/>
        <dbReference type="ChEBI" id="CHEBI:456216"/>
        <dbReference type="EC" id="6.3.4.21"/>
    </reaction>
</comment>
<proteinExistence type="predicted"/>
<evidence type="ECO:0000313" key="7">
    <source>
        <dbReference type="EMBL" id="GFP80694.1"/>
    </source>
</evidence>
<evidence type="ECO:0000256" key="4">
    <source>
        <dbReference type="ARBA" id="ARBA00022598"/>
    </source>
</evidence>
<reference evidence="7" key="1">
    <citation type="submission" date="2020-07" db="EMBL/GenBank/DDBJ databases">
        <title>Ethylene signaling mediates host invasion by parasitic plants.</title>
        <authorList>
            <person name="Yoshida S."/>
        </authorList>
    </citation>
    <scope>NUCLEOTIDE SEQUENCE</scope>
    <source>
        <strain evidence="7">Okayama</strain>
    </source>
</reference>
<dbReference type="EMBL" id="BMAC01000022">
    <property type="protein sequence ID" value="GFP80694.1"/>
    <property type="molecule type" value="Genomic_DNA"/>
</dbReference>
<evidence type="ECO:0000256" key="2">
    <source>
        <dbReference type="ARBA" id="ARBA00013236"/>
    </source>
</evidence>
<dbReference type="InterPro" id="IPR036068">
    <property type="entry name" value="Nicotinate_pribotase-like_C"/>
</dbReference>
<keyword evidence="8" id="KW-1185">Reference proteome</keyword>
<gene>
    <name evidence="7" type="ORF">PHJA_000212700</name>
</gene>
<evidence type="ECO:0000256" key="6">
    <source>
        <dbReference type="ARBA" id="ARBA00048668"/>
    </source>
</evidence>
<dbReference type="InterPro" id="IPR007229">
    <property type="entry name" value="Nic_PRibTrfase-Fam"/>
</dbReference>
<dbReference type="OrthoDB" id="1728967at2759"/>
<evidence type="ECO:0000313" key="8">
    <source>
        <dbReference type="Proteomes" id="UP000653305"/>
    </source>
</evidence>
<keyword evidence="4" id="KW-0436">Ligase</keyword>
<keyword evidence="7" id="KW-0808">Transferase</keyword>
<dbReference type="GO" id="GO:0034355">
    <property type="term" value="P:NAD+ biosynthetic process via the salvage pathway"/>
    <property type="evidence" value="ECO:0007669"/>
    <property type="project" value="TreeGrafter"/>
</dbReference>
<dbReference type="Gene3D" id="3.20.20.70">
    <property type="entry name" value="Aldolase class I"/>
    <property type="match status" value="1"/>
</dbReference>
<dbReference type="UniPathway" id="UPA00253">
    <property type="reaction ID" value="UER00457"/>
</dbReference>
<dbReference type="GO" id="GO:0016757">
    <property type="term" value="F:glycosyltransferase activity"/>
    <property type="evidence" value="ECO:0007669"/>
    <property type="project" value="UniProtKB-KW"/>
</dbReference>
<dbReference type="Proteomes" id="UP000653305">
    <property type="component" value="Unassembled WGS sequence"/>
</dbReference>
<name>A0A830B7Q2_9LAMI</name>
<dbReference type="PANTHER" id="PTHR11098">
    <property type="entry name" value="NICOTINATE PHOSPHORIBOSYLTRANSFERASE"/>
    <property type="match status" value="1"/>
</dbReference>
<dbReference type="GO" id="GO:0004516">
    <property type="term" value="F:nicotinate phosphoribosyltransferase activity"/>
    <property type="evidence" value="ECO:0007669"/>
    <property type="project" value="UniProtKB-EC"/>
</dbReference>